<dbReference type="PANTHER" id="PTHR30632:SF14">
    <property type="entry name" value="TUNGSTATE_MOLYBDATE_CHROMATE-BINDING PROTEIN MODA"/>
    <property type="match status" value="1"/>
</dbReference>
<reference evidence="5" key="1">
    <citation type="journal article" date="2014" name="Int. J. Syst. Evol. Microbiol.">
        <title>Complete genome sequence of Corynebacterium casei LMG S-19264T (=DSM 44701T), isolated from a smear-ripened cheese.</title>
        <authorList>
            <consortium name="US DOE Joint Genome Institute (JGI-PGF)"/>
            <person name="Walter F."/>
            <person name="Albersmeier A."/>
            <person name="Kalinowski J."/>
            <person name="Ruckert C."/>
        </authorList>
    </citation>
    <scope>NUCLEOTIDE SEQUENCE</scope>
    <source>
        <strain evidence="5">KCTC 12368</strain>
    </source>
</reference>
<protein>
    <submittedName>
        <fullName evidence="5">Molybdate ABC transporter substrate-binding protein</fullName>
    </submittedName>
</protein>
<comment type="caution">
    <text evidence="5">The sequence shown here is derived from an EMBL/GenBank/DDBJ whole genome shotgun (WGS) entry which is preliminary data.</text>
</comment>
<dbReference type="CDD" id="cd13539">
    <property type="entry name" value="PBP2_AvModA"/>
    <property type="match status" value="1"/>
</dbReference>
<name>A0A918PMM9_9BACT</name>
<evidence type="ECO:0000313" key="6">
    <source>
        <dbReference type="Proteomes" id="UP000619457"/>
    </source>
</evidence>
<dbReference type="GO" id="GO:0030973">
    <property type="term" value="F:molybdate ion binding"/>
    <property type="evidence" value="ECO:0007669"/>
    <property type="project" value="InterPro"/>
</dbReference>
<proteinExistence type="inferred from homology"/>
<sequence length="242" mass="26557">MVGGYGCSPRPSTSLKIATAANMEYAMKEIIAEFENNTTIDCDLILGSSGKLTAQIREGAPFDVFVSADMKYPETLFLGNLTTTHPRIYASGQLIWWSMTGVELDSINKNSLKQVKNIAIANPKTAPYGQAAKEMLTNTQLWDSIQAKLVFAESIGQTNQYIESAVVDLGITSLSVVKAPKMEGKGNWKIIDSTSYSPIHQGAVLIRSDKKTPSKEAKIFYDFLFSETVKAILEKNGYQVPQ</sequence>
<dbReference type="PANTHER" id="PTHR30632">
    <property type="entry name" value="MOLYBDATE-BINDING PERIPLASMIC PROTEIN"/>
    <property type="match status" value="1"/>
</dbReference>
<dbReference type="EMBL" id="BMWX01000001">
    <property type="protein sequence ID" value="GGZ16322.1"/>
    <property type="molecule type" value="Genomic_DNA"/>
</dbReference>
<dbReference type="AlphaFoldDB" id="A0A918PMM9"/>
<dbReference type="GO" id="GO:0015689">
    <property type="term" value="P:molybdate ion transport"/>
    <property type="evidence" value="ECO:0007669"/>
    <property type="project" value="InterPro"/>
</dbReference>
<dbReference type="InterPro" id="IPR044084">
    <property type="entry name" value="AvModA-like_subst-bd"/>
</dbReference>
<feature type="binding site" evidence="4">
    <location>
        <position position="49"/>
    </location>
    <ligand>
        <name>molybdate</name>
        <dbReference type="ChEBI" id="CHEBI:36264"/>
    </ligand>
</feature>
<dbReference type="SUPFAM" id="SSF53850">
    <property type="entry name" value="Periplasmic binding protein-like II"/>
    <property type="match status" value="1"/>
</dbReference>
<keyword evidence="4" id="KW-0500">Molybdenum</keyword>
<keyword evidence="3" id="KW-0732">Signal</keyword>
<dbReference type="NCBIfam" id="TIGR01256">
    <property type="entry name" value="modA"/>
    <property type="match status" value="1"/>
</dbReference>
<keyword evidence="6" id="KW-1185">Reference proteome</keyword>
<gene>
    <name evidence="5" type="ORF">GCM10007049_05770</name>
</gene>
<dbReference type="Proteomes" id="UP000619457">
    <property type="component" value="Unassembled WGS sequence"/>
</dbReference>
<dbReference type="Pfam" id="PF13531">
    <property type="entry name" value="SBP_bac_11"/>
    <property type="match status" value="1"/>
</dbReference>
<accession>A0A918PMM9</accession>
<organism evidence="5 6">
    <name type="scientific">Echinicola pacifica</name>
    <dbReference type="NCBI Taxonomy" id="346377"/>
    <lineage>
        <taxon>Bacteria</taxon>
        <taxon>Pseudomonadati</taxon>
        <taxon>Bacteroidota</taxon>
        <taxon>Cytophagia</taxon>
        <taxon>Cytophagales</taxon>
        <taxon>Cyclobacteriaceae</taxon>
        <taxon>Echinicola</taxon>
    </lineage>
</organism>
<evidence type="ECO:0000256" key="1">
    <source>
        <dbReference type="ARBA" id="ARBA00009175"/>
    </source>
</evidence>
<evidence type="ECO:0000256" key="2">
    <source>
        <dbReference type="ARBA" id="ARBA00022723"/>
    </source>
</evidence>
<evidence type="ECO:0000256" key="4">
    <source>
        <dbReference type="PIRSR" id="PIRSR004846-1"/>
    </source>
</evidence>
<feature type="binding site" evidence="4">
    <location>
        <position position="155"/>
    </location>
    <ligand>
        <name>molybdate</name>
        <dbReference type="ChEBI" id="CHEBI:36264"/>
    </ligand>
</feature>
<dbReference type="Gene3D" id="3.40.190.10">
    <property type="entry name" value="Periplasmic binding protein-like II"/>
    <property type="match status" value="2"/>
</dbReference>
<comment type="similarity">
    <text evidence="1">Belongs to the bacterial solute-binding protein ModA family.</text>
</comment>
<evidence type="ECO:0000256" key="3">
    <source>
        <dbReference type="ARBA" id="ARBA00022729"/>
    </source>
</evidence>
<dbReference type="PIRSF" id="PIRSF004846">
    <property type="entry name" value="ModA"/>
    <property type="match status" value="1"/>
</dbReference>
<dbReference type="InterPro" id="IPR050682">
    <property type="entry name" value="ModA/WtpA"/>
</dbReference>
<evidence type="ECO:0000313" key="5">
    <source>
        <dbReference type="EMBL" id="GGZ16322.1"/>
    </source>
</evidence>
<keyword evidence="2 4" id="KW-0479">Metal-binding</keyword>
<dbReference type="InterPro" id="IPR005950">
    <property type="entry name" value="ModA"/>
</dbReference>
<dbReference type="GO" id="GO:0046872">
    <property type="term" value="F:metal ion binding"/>
    <property type="evidence" value="ECO:0007669"/>
    <property type="project" value="UniProtKB-KW"/>
</dbReference>
<reference evidence="5" key="2">
    <citation type="submission" date="2020-09" db="EMBL/GenBank/DDBJ databases">
        <authorList>
            <person name="Sun Q."/>
            <person name="Kim S."/>
        </authorList>
    </citation>
    <scope>NUCLEOTIDE SEQUENCE</scope>
    <source>
        <strain evidence="5">KCTC 12368</strain>
    </source>
</reference>